<dbReference type="RefSeq" id="WP_086482427.1">
    <property type="nucleotide sequence ID" value="NZ_CP034302.1"/>
</dbReference>
<feature type="transmembrane region" description="Helical" evidence="1">
    <location>
        <begin position="157"/>
        <end position="180"/>
    </location>
</feature>
<evidence type="ECO:0008006" key="4">
    <source>
        <dbReference type="Google" id="ProtNLM"/>
    </source>
</evidence>
<geneLocation type="plasmid" evidence="3">
    <name>pvpsd2016-3</name>
</geneLocation>
<dbReference type="Gene3D" id="1.20.81.30">
    <property type="entry name" value="Type II secretion system (T2SS), domain F"/>
    <property type="match status" value="1"/>
</dbReference>
<evidence type="ECO:0000256" key="1">
    <source>
        <dbReference type="SAM" id="Phobius"/>
    </source>
</evidence>
<name>A0AAX1G153_VIBPH</name>
<evidence type="ECO:0000313" key="3">
    <source>
        <dbReference type="Proteomes" id="UP000464718"/>
    </source>
</evidence>
<dbReference type="AlphaFoldDB" id="A0AAX1G153"/>
<feature type="transmembrane region" description="Helical" evidence="1">
    <location>
        <begin position="115"/>
        <end position="137"/>
    </location>
</feature>
<proteinExistence type="predicted"/>
<keyword evidence="1" id="KW-1133">Transmembrane helix</keyword>
<dbReference type="InterPro" id="IPR042094">
    <property type="entry name" value="T2SS_GspF_sf"/>
</dbReference>
<protein>
    <recommendedName>
        <fullName evidence="4">Type II secretion protein F</fullName>
    </recommendedName>
</protein>
<feature type="transmembrane region" description="Helical" evidence="1">
    <location>
        <begin position="309"/>
        <end position="330"/>
    </location>
</feature>
<sequence>MSVQILGKSIEQWTFSTDEQTAFLDQWLKAEKYKLTTKEFCQSLVENGTDALKQIGQAGLDAPGQGKRFVDVLEGWFPGVVLSSIRAAESAGQRHIGLQTAIEQLKGGENIVAKLVKMLAFPYALSVGAGFYGVYIADKMLSAIDNKPGIGLTVRNFFADYGIVMAVVFALLLLVLAMALPNWKGNSRAISNDWPLFSLYRVAVASTLLKTLANLTQCGMKLSDALVQAQIRNTPFAQMHIQTMRAQAIGQTNLGAILDTGLLLPNELSAMKVLGTRVSYTELLSESGEHHAEHVKKQLDKMQLWLPKAGLLVTILVLGSLIASATYQLYLTLI</sequence>
<keyword evidence="1" id="KW-0472">Membrane</keyword>
<keyword evidence="2" id="KW-0614">Plasmid</keyword>
<accession>A0AAX1G153</accession>
<keyword evidence="1" id="KW-0812">Transmembrane</keyword>
<evidence type="ECO:0000313" key="2">
    <source>
        <dbReference type="EMBL" id="QHH13185.1"/>
    </source>
</evidence>
<dbReference type="EMBL" id="CP034302">
    <property type="protein sequence ID" value="QHH13185.1"/>
    <property type="molecule type" value="Genomic_DNA"/>
</dbReference>
<reference evidence="2 3" key="1">
    <citation type="submission" date="2018-12" db="EMBL/GenBank/DDBJ databases">
        <title>Genomic insights into the evolutionary origins and pathogenicity of five Vibrio parahaemolyticus strains isolated from the shrimp with acute hepatopancreatic necrosis disease (AHPND).</title>
        <authorList>
            <person name="Yang Q."/>
            <person name="Dong X."/>
            <person name="Xie G."/>
            <person name="Fu S."/>
            <person name="Zou P."/>
            <person name="Sun J."/>
            <person name="Wang Y."/>
            <person name="Huang J."/>
        </authorList>
    </citation>
    <scope>NUCLEOTIDE SEQUENCE [LARGE SCALE GENOMIC DNA]</scope>
    <source>
        <strain evidence="2 3">20160303005-1</strain>
        <plasmid evidence="3">pvpsd2016-3</plasmid>
    </source>
</reference>
<gene>
    <name evidence="2" type="ORF">EHC69_28400</name>
</gene>
<organism evidence="2 3">
    <name type="scientific">Vibrio parahaemolyticus</name>
    <dbReference type="NCBI Taxonomy" id="670"/>
    <lineage>
        <taxon>Bacteria</taxon>
        <taxon>Pseudomonadati</taxon>
        <taxon>Pseudomonadota</taxon>
        <taxon>Gammaproteobacteria</taxon>
        <taxon>Vibrionales</taxon>
        <taxon>Vibrionaceae</taxon>
        <taxon>Vibrio</taxon>
    </lineage>
</organism>
<dbReference type="Proteomes" id="UP000464718">
    <property type="component" value="Plasmid pvpsd2016-3"/>
</dbReference>